<comment type="subcellular location">
    <subcellularLocation>
        <location evidence="1">Cell membrane</location>
        <topology evidence="1">Single-pass type I membrane protein</topology>
    </subcellularLocation>
</comment>
<dbReference type="Pfam" id="PF00754">
    <property type="entry name" value="F5_F8_type_C"/>
    <property type="match status" value="1"/>
</dbReference>
<keyword evidence="7" id="KW-1133">Transmembrane helix</keyword>
<keyword evidence="11" id="KW-0325">Glycoprotein</keyword>
<evidence type="ECO:0000256" key="2">
    <source>
        <dbReference type="ARBA" id="ARBA00022475"/>
    </source>
</evidence>
<accession>A0A8D0GV37</accession>
<evidence type="ECO:0000256" key="3">
    <source>
        <dbReference type="ARBA" id="ARBA00022692"/>
    </source>
</evidence>
<evidence type="ECO:0000256" key="9">
    <source>
        <dbReference type="ARBA" id="ARBA00023157"/>
    </source>
</evidence>
<feature type="domain" description="F5/8 type C" evidence="13">
    <location>
        <begin position="2"/>
        <end position="156"/>
    </location>
</feature>
<dbReference type="Ensembl" id="ENSSPUT00000015124.1">
    <property type="protein sequence ID" value="ENSSPUP00000014182.1"/>
    <property type="gene ID" value="ENSSPUG00000010901.1"/>
</dbReference>
<evidence type="ECO:0000256" key="1">
    <source>
        <dbReference type="ARBA" id="ARBA00004251"/>
    </source>
</evidence>
<dbReference type="PROSITE" id="PS50022">
    <property type="entry name" value="FA58C_3"/>
    <property type="match status" value="1"/>
</dbReference>
<evidence type="ECO:0000256" key="7">
    <source>
        <dbReference type="ARBA" id="ARBA00022989"/>
    </source>
</evidence>
<dbReference type="SUPFAM" id="SSF49785">
    <property type="entry name" value="Galactose-binding domain-like"/>
    <property type="match status" value="1"/>
</dbReference>
<evidence type="ECO:0000256" key="10">
    <source>
        <dbReference type="ARBA" id="ARBA00023170"/>
    </source>
</evidence>
<dbReference type="GeneTree" id="ENSGT00940000170479"/>
<keyword evidence="6" id="KW-0067">ATP-binding</keyword>
<dbReference type="PROSITE" id="PS01286">
    <property type="entry name" value="FA58C_2"/>
    <property type="match status" value="1"/>
</dbReference>
<dbReference type="GO" id="GO:0005886">
    <property type="term" value="C:plasma membrane"/>
    <property type="evidence" value="ECO:0007669"/>
    <property type="project" value="UniProtKB-SubCell"/>
</dbReference>
<evidence type="ECO:0000313" key="14">
    <source>
        <dbReference type="Ensembl" id="ENSSPUP00000014182.1"/>
    </source>
</evidence>
<keyword evidence="9" id="KW-1015">Disulfide bond</keyword>
<proteinExistence type="inferred from homology"/>
<evidence type="ECO:0000256" key="8">
    <source>
        <dbReference type="ARBA" id="ARBA00023136"/>
    </source>
</evidence>
<dbReference type="CDD" id="cd00057">
    <property type="entry name" value="FA58C"/>
    <property type="match status" value="1"/>
</dbReference>
<keyword evidence="8" id="KW-0472">Membrane</keyword>
<keyword evidence="10" id="KW-0675">Receptor</keyword>
<reference evidence="14" key="2">
    <citation type="submission" date="2025-09" db="UniProtKB">
        <authorList>
            <consortium name="Ensembl"/>
        </authorList>
    </citation>
    <scope>IDENTIFICATION</scope>
</reference>
<evidence type="ECO:0000256" key="5">
    <source>
        <dbReference type="ARBA" id="ARBA00022741"/>
    </source>
</evidence>
<dbReference type="Gene3D" id="2.60.120.260">
    <property type="entry name" value="Galactose-binding domain-like"/>
    <property type="match status" value="1"/>
</dbReference>
<sequence length="214" mass="24012">KCRYALGMQDGTISDENLSASSAWSDSTAAKHSRLESSEGDGAWCPAGPVYPNDAEYLEIDLSQLHFLTLVGTQGRHAGGHGKEFARTYRLHYSRDRHRWLAWRDRWGNEVISGNDNTNEVVLKDLGPPIIARYVRFYPRADRVMSVCLRVELYGCVWRGCSMGAWGSQMGWSVWTTSPRPRSCESGLGTTTWDGETTPSSTATWRWNLNSITS</sequence>
<dbReference type="PANTHER" id="PTHR24543">
    <property type="entry name" value="MULTICOPPER OXIDASE-RELATED"/>
    <property type="match status" value="1"/>
</dbReference>
<evidence type="ECO:0000256" key="4">
    <source>
        <dbReference type="ARBA" id="ARBA00022729"/>
    </source>
</evidence>
<dbReference type="FunFam" id="2.60.120.260:FF:000007">
    <property type="entry name" value="Discoidin domain receptor tyrosine kinase 1"/>
    <property type="match status" value="1"/>
</dbReference>
<keyword evidence="3" id="KW-0812">Transmembrane</keyword>
<comment type="similarity">
    <text evidence="12">Belongs to the protein kinase superfamily. Tyr protein kinase family. Insulin receptor subfamily.</text>
</comment>
<dbReference type="InterPro" id="IPR008979">
    <property type="entry name" value="Galactose-bd-like_sf"/>
</dbReference>
<dbReference type="GO" id="GO:0005524">
    <property type="term" value="F:ATP binding"/>
    <property type="evidence" value="ECO:0007669"/>
    <property type="project" value="UniProtKB-KW"/>
</dbReference>
<dbReference type="AlphaFoldDB" id="A0A8D0GV37"/>
<dbReference type="InterPro" id="IPR000421">
    <property type="entry name" value="FA58C"/>
</dbReference>
<evidence type="ECO:0000313" key="15">
    <source>
        <dbReference type="Proteomes" id="UP000694392"/>
    </source>
</evidence>
<keyword evidence="2" id="KW-1003">Cell membrane</keyword>
<evidence type="ECO:0000256" key="6">
    <source>
        <dbReference type="ARBA" id="ARBA00022840"/>
    </source>
</evidence>
<name>A0A8D0GV37_SPHPU</name>
<evidence type="ECO:0000256" key="12">
    <source>
        <dbReference type="ARBA" id="ARBA00061639"/>
    </source>
</evidence>
<keyword evidence="5" id="KW-0547">Nucleotide-binding</keyword>
<dbReference type="Proteomes" id="UP000694392">
    <property type="component" value="Unplaced"/>
</dbReference>
<dbReference type="OMA" id="NTEEYAV"/>
<keyword evidence="15" id="KW-1185">Reference proteome</keyword>
<organism evidence="14 15">
    <name type="scientific">Sphenodon punctatus</name>
    <name type="common">Tuatara</name>
    <name type="synonym">Hatteria punctata</name>
    <dbReference type="NCBI Taxonomy" id="8508"/>
    <lineage>
        <taxon>Eukaryota</taxon>
        <taxon>Metazoa</taxon>
        <taxon>Chordata</taxon>
        <taxon>Craniata</taxon>
        <taxon>Vertebrata</taxon>
        <taxon>Euteleostomi</taxon>
        <taxon>Lepidosauria</taxon>
        <taxon>Sphenodontia</taxon>
        <taxon>Sphenodontidae</taxon>
        <taxon>Sphenodon</taxon>
    </lineage>
</organism>
<evidence type="ECO:0000256" key="11">
    <source>
        <dbReference type="ARBA" id="ARBA00023180"/>
    </source>
</evidence>
<keyword evidence="4" id="KW-0732">Signal</keyword>
<dbReference type="SMART" id="SM00231">
    <property type="entry name" value="FA58C"/>
    <property type="match status" value="1"/>
</dbReference>
<protein>
    <recommendedName>
        <fullName evidence="13">F5/8 type C domain-containing protein</fullName>
    </recommendedName>
</protein>
<dbReference type="PROSITE" id="PS01285">
    <property type="entry name" value="FA58C_1"/>
    <property type="match status" value="1"/>
</dbReference>
<reference evidence="14" key="1">
    <citation type="submission" date="2025-08" db="UniProtKB">
        <authorList>
            <consortium name="Ensembl"/>
        </authorList>
    </citation>
    <scope>IDENTIFICATION</scope>
</reference>
<evidence type="ECO:0000259" key="13">
    <source>
        <dbReference type="PROSITE" id="PS50022"/>
    </source>
</evidence>
<dbReference type="PANTHER" id="PTHR24543:SF291">
    <property type="entry name" value="SMOKE ALARM, ISOFORM D"/>
    <property type="match status" value="1"/>
</dbReference>